<protein>
    <submittedName>
        <fullName evidence="2">Uncharacterized protein</fullName>
    </submittedName>
</protein>
<proteinExistence type="predicted"/>
<comment type="caution">
    <text evidence="2">The sequence shown here is derived from an EMBL/GenBank/DDBJ whole genome shotgun (WGS) entry which is preliminary data.</text>
</comment>
<name>A0ABY1QKB4_9BURK</name>
<keyword evidence="3" id="KW-1185">Reference proteome</keyword>
<keyword evidence="1" id="KW-1133">Transmembrane helix</keyword>
<evidence type="ECO:0000313" key="2">
    <source>
        <dbReference type="EMBL" id="SMP72045.1"/>
    </source>
</evidence>
<organism evidence="2 3">
    <name type="scientific">Noviherbaspirillum suwonense</name>
    <dbReference type="NCBI Taxonomy" id="1224511"/>
    <lineage>
        <taxon>Bacteria</taxon>
        <taxon>Pseudomonadati</taxon>
        <taxon>Pseudomonadota</taxon>
        <taxon>Betaproteobacteria</taxon>
        <taxon>Burkholderiales</taxon>
        <taxon>Oxalobacteraceae</taxon>
        <taxon>Noviherbaspirillum</taxon>
    </lineage>
</organism>
<evidence type="ECO:0000256" key="1">
    <source>
        <dbReference type="SAM" id="Phobius"/>
    </source>
</evidence>
<reference evidence="2 3" key="1">
    <citation type="submission" date="2017-05" db="EMBL/GenBank/DDBJ databases">
        <authorList>
            <person name="Varghese N."/>
            <person name="Submissions S."/>
        </authorList>
    </citation>
    <scope>NUCLEOTIDE SEQUENCE [LARGE SCALE GENOMIC DNA]</scope>
    <source>
        <strain evidence="2 3">DSM 26001</strain>
    </source>
</reference>
<dbReference type="Proteomes" id="UP001158049">
    <property type="component" value="Unassembled WGS sequence"/>
</dbReference>
<sequence length="174" mass="18303">MDPVTIALALATQFAPSILKYLTNSDTAGAVAAQVIDIAKTVTGKGTIGEARAVLELDPAKAVEFQLAVMQNDTDLAKAYLADIQNARARDMALAAAGVKNTRANALAIGAASLVLVTLVIVVWATNMDDFAKATITLICGRALGWVEQVFSFEFGTTRTSAKKDDTINNLTKS</sequence>
<accession>A0ABY1QKB4</accession>
<feature type="transmembrane region" description="Helical" evidence="1">
    <location>
        <begin position="106"/>
        <end position="125"/>
    </location>
</feature>
<evidence type="ECO:0000313" key="3">
    <source>
        <dbReference type="Proteomes" id="UP001158049"/>
    </source>
</evidence>
<keyword evidence="1" id="KW-0812">Transmembrane</keyword>
<dbReference type="EMBL" id="FXUL01000017">
    <property type="protein sequence ID" value="SMP72045.1"/>
    <property type="molecule type" value="Genomic_DNA"/>
</dbReference>
<keyword evidence="1" id="KW-0472">Membrane</keyword>
<gene>
    <name evidence="2" type="ORF">SAMN06295970_117117</name>
</gene>